<protein>
    <submittedName>
        <fullName evidence="2">Uncharacterized protein</fullName>
    </submittedName>
</protein>
<proteinExistence type="predicted"/>
<dbReference type="Proteomes" id="UP001190700">
    <property type="component" value="Unassembled WGS sequence"/>
</dbReference>
<gene>
    <name evidence="2" type="ORF">CYMTET_51542</name>
</gene>
<dbReference type="AlphaFoldDB" id="A0AAE0ES07"/>
<evidence type="ECO:0000313" key="3">
    <source>
        <dbReference type="Proteomes" id="UP001190700"/>
    </source>
</evidence>
<keyword evidence="1" id="KW-0732">Signal</keyword>
<name>A0AAE0ES07_9CHLO</name>
<dbReference type="EMBL" id="LGRX02034212">
    <property type="protein sequence ID" value="KAK3238446.1"/>
    <property type="molecule type" value="Genomic_DNA"/>
</dbReference>
<accession>A0AAE0ES07</accession>
<evidence type="ECO:0000256" key="1">
    <source>
        <dbReference type="SAM" id="SignalP"/>
    </source>
</evidence>
<organism evidence="2 3">
    <name type="scientific">Cymbomonas tetramitiformis</name>
    <dbReference type="NCBI Taxonomy" id="36881"/>
    <lineage>
        <taxon>Eukaryota</taxon>
        <taxon>Viridiplantae</taxon>
        <taxon>Chlorophyta</taxon>
        <taxon>Pyramimonadophyceae</taxon>
        <taxon>Pyramimonadales</taxon>
        <taxon>Pyramimonadaceae</taxon>
        <taxon>Cymbomonas</taxon>
    </lineage>
</organism>
<sequence length="284" mass="31600">MKRPSSLKYAHFVWWLVACQPEGWPRAQATSFPHPPPPAPPPRDFCANLRPFYLTAHANGSCLRQGHVSNDAMCGSHLPLEAPWDSSNWWMPQVFDLFYAYTVPIGTETVPLTVLKDAAPMVTFHAYPANSAMAPRATHLNYPFAVSTSSPKCSGNCIGSQTPLFSFRSIPKRRSILVTISRTRRASASLSQSTRKSSMQGSTLAPVTWAGLPSPLHRRLASHRCRLLSPARLPRRRPVSQGGARMHSTSTRTTFTKILGKSFRLKGSAEHCIKFLRKSKCRNF</sequence>
<reference evidence="2 3" key="1">
    <citation type="journal article" date="2015" name="Genome Biol. Evol.">
        <title>Comparative Genomics of a Bacterivorous Green Alga Reveals Evolutionary Causalities and Consequences of Phago-Mixotrophic Mode of Nutrition.</title>
        <authorList>
            <person name="Burns J.A."/>
            <person name="Paasch A."/>
            <person name="Narechania A."/>
            <person name="Kim E."/>
        </authorList>
    </citation>
    <scope>NUCLEOTIDE SEQUENCE [LARGE SCALE GENOMIC DNA]</scope>
    <source>
        <strain evidence="2 3">PLY_AMNH</strain>
    </source>
</reference>
<dbReference type="PROSITE" id="PS51257">
    <property type="entry name" value="PROKAR_LIPOPROTEIN"/>
    <property type="match status" value="1"/>
</dbReference>
<keyword evidence="3" id="KW-1185">Reference proteome</keyword>
<feature type="chain" id="PRO_5042039413" evidence="1">
    <location>
        <begin position="30"/>
        <end position="284"/>
    </location>
</feature>
<comment type="caution">
    <text evidence="2">The sequence shown here is derived from an EMBL/GenBank/DDBJ whole genome shotgun (WGS) entry which is preliminary data.</text>
</comment>
<evidence type="ECO:0000313" key="2">
    <source>
        <dbReference type="EMBL" id="KAK3238446.1"/>
    </source>
</evidence>
<feature type="signal peptide" evidence="1">
    <location>
        <begin position="1"/>
        <end position="29"/>
    </location>
</feature>